<evidence type="ECO:0000256" key="2">
    <source>
        <dbReference type="ARBA" id="ARBA00022679"/>
    </source>
</evidence>
<dbReference type="Pfam" id="PF04577">
    <property type="entry name" value="Glyco_transf_61"/>
    <property type="match status" value="1"/>
</dbReference>
<keyword evidence="3" id="KW-0325">Glycoprotein</keyword>
<sequence>MLPDIDHRGCPAGLGASMALFHQPNAITTVIKDIGVLESSSTHGITFVRLPAYDYDEVKGMVVLFKHAYVTGDESVIYDCSTVYRPGGADVPHWNPYPLSRMHPAVNEVPGTAVLIAQYWGSWYYHWFIESFLRLALVRDFLLQNPSVKVIAYDPPRDGLWLLHELIGLDRSRFISYSPRSVYKVERLLVPTATALIRANTRAARQFRDLFREQWSARHPELCDRKDNVQIVIQHRGSGSRTISNHDDLVEAIRRKFSNADTVVFAPSDSVPDMITMHYNADIVVGPHGAGLSNSMFMRAGASILEIYMKVGMLGNDWYNDCHKITATKLNVSYTVIRSDSGEHGSELFVNVDHVLQVLEPIVNKYEAELAAKRLT</sequence>
<evidence type="ECO:0000313" key="6">
    <source>
        <dbReference type="EMBL" id="SPQ98507.1"/>
    </source>
</evidence>
<dbReference type="EMBL" id="CDSF01000107">
    <property type="protein sequence ID" value="CEP01073.1"/>
    <property type="molecule type" value="Genomic_DNA"/>
</dbReference>
<feature type="domain" description="Glycosyltransferase 61 catalytic" evidence="4">
    <location>
        <begin position="124"/>
        <end position="304"/>
    </location>
</feature>
<dbReference type="AlphaFoldDB" id="A0A0G4J0B8"/>
<evidence type="ECO:0000313" key="7">
    <source>
        <dbReference type="Proteomes" id="UP000039324"/>
    </source>
</evidence>
<evidence type="ECO:0000259" key="4">
    <source>
        <dbReference type="Pfam" id="PF04577"/>
    </source>
</evidence>
<dbReference type="GO" id="GO:0016757">
    <property type="term" value="F:glycosyltransferase activity"/>
    <property type="evidence" value="ECO:0007669"/>
    <property type="project" value="UniProtKB-KW"/>
</dbReference>
<dbReference type="InterPro" id="IPR007657">
    <property type="entry name" value="Glycosyltransferase_61"/>
</dbReference>
<evidence type="ECO:0000313" key="5">
    <source>
        <dbReference type="EMBL" id="CEP01073.1"/>
    </source>
</evidence>
<proteinExistence type="predicted"/>
<reference evidence="5 7" key="1">
    <citation type="submission" date="2015-02" db="EMBL/GenBank/DDBJ databases">
        <authorList>
            <person name="Chooi Y.-H."/>
        </authorList>
    </citation>
    <scope>NUCLEOTIDE SEQUENCE [LARGE SCALE GENOMIC DNA]</scope>
    <source>
        <strain evidence="5">E3</strain>
    </source>
</reference>
<dbReference type="InterPro" id="IPR049625">
    <property type="entry name" value="Glyco_transf_61_cat"/>
</dbReference>
<evidence type="ECO:0000256" key="1">
    <source>
        <dbReference type="ARBA" id="ARBA00022676"/>
    </source>
</evidence>
<accession>A0A0G4J0B8</accession>
<evidence type="ECO:0000313" key="8">
    <source>
        <dbReference type="Proteomes" id="UP000290189"/>
    </source>
</evidence>
<dbReference type="PANTHER" id="PTHR20961">
    <property type="entry name" value="GLYCOSYLTRANSFERASE"/>
    <property type="match status" value="1"/>
</dbReference>
<dbReference type="Proteomes" id="UP000039324">
    <property type="component" value="Unassembled WGS sequence"/>
</dbReference>
<organism evidence="5 7">
    <name type="scientific">Plasmodiophora brassicae</name>
    <name type="common">Clubroot disease agent</name>
    <dbReference type="NCBI Taxonomy" id="37360"/>
    <lineage>
        <taxon>Eukaryota</taxon>
        <taxon>Sar</taxon>
        <taxon>Rhizaria</taxon>
        <taxon>Endomyxa</taxon>
        <taxon>Phytomyxea</taxon>
        <taxon>Plasmodiophorida</taxon>
        <taxon>Plasmodiophoridae</taxon>
        <taxon>Plasmodiophora</taxon>
    </lineage>
</organism>
<reference evidence="6 8" key="2">
    <citation type="submission" date="2018-03" db="EMBL/GenBank/DDBJ databases">
        <authorList>
            <person name="Fogelqvist J."/>
        </authorList>
    </citation>
    <scope>NUCLEOTIDE SEQUENCE [LARGE SCALE GENOMIC DNA]</scope>
</reference>
<keyword evidence="2" id="KW-0808">Transferase</keyword>
<dbReference type="Proteomes" id="UP000290189">
    <property type="component" value="Unassembled WGS sequence"/>
</dbReference>
<name>A0A0G4J0B8_PLABS</name>
<keyword evidence="1" id="KW-0328">Glycosyltransferase</keyword>
<geneLocation type="mitochondrion" evidence="6"/>
<keyword evidence="6" id="KW-0496">Mitochondrion</keyword>
<gene>
    <name evidence="5" type="ORF">PBRA_008385</name>
    <name evidence="6" type="ORF">PLBR_LOCUS5722</name>
</gene>
<protein>
    <recommendedName>
        <fullName evidence="4">Glycosyltransferase 61 catalytic domain-containing protein</fullName>
    </recommendedName>
</protein>
<evidence type="ECO:0000256" key="3">
    <source>
        <dbReference type="ARBA" id="ARBA00023180"/>
    </source>
</evidence>
<keyword evidence="7" id="KW-1185">Reference proteome</keyword>
<dbReference type="EMBL" id="OVEO01000009">
    <property type="protein sequence ID" value="SPQ98507.1"/>
    <property type="molecule type" value="Genomic_DNA"/>
</dbReference>
<dbReference type="OrthoDB" id="529273at2759"/>